<dbReference type="GO" id="GO:0020037">
    <property type="term" value="F:heme binding"/>
    <property type="evidence" value="ECO:0007669"/>
    <property type="project" value="InterPro"/>
</dbReference>
<name>W6ZBA6_COCMI</name>
<dbReference type="GO" id="GO:0005506">
    <property type="term" value="F:iron ion binding"/>
    <property type="evidence" value="ECO:0007669"/>
    <property type="project" value="InterPro"/>
</dbReference>
<dbReference type="GO" id="GO:0016705">
    <property type="term" value="F:oxidoreductase activity, acting on paired donors, with incorporation or reduction of molecular oxygen"/>
    <property type="evidence" value="ECO:0007669"/>
    <property type="project" value="InterPro"/>
</dbReference>
<dbReference type="SUPFAM" id="SSF48264">
    <property type="entry name" value="Cytochrome P450"/>
    <property type="match status" value="1"/>
</dbReference>
<evidence type="ECO:0000313" key="1">
    <source>
        <dbReference type="EMBL" id="EUC49082.1"/>
    </source>
</evidence>
<evidence type="ECO:0000313" key="2">
    <source>
        <dbReference type="Proteomes" id="UP000054032"/>
    </source>
</evidence>
<gene>
    <name evidence="1" type="ORF">COCMIDRAFT_23257</name>
</gene>
<sequence length="124" mass="14234">MAIFPFVTVTNIEATSRLYEARFTGQGTLTSGKRVCINGTLKRRNLVMCRIAIRDIDLDNESIKIQQGPYVMIDYTTTKDPVAFQNPDRFDICRWIRARDDPVFAHKALLVSKFRDEYQAAEGK</sequence>
<reference evidence="1 2" key="1">
    <citation type="journal article" date="2013" name="PLoS Genet.">
        <title>Comparative genome structure, secondary metabolite, and effector coding capacity across Cochliobolus pathogens.</title>
        <authorList>
            <person name="Condon B.J."/>
            <person name="Leng Y."/>
            <person name="Wu D."/>
            <person name="Bushley K.E."/>
            <person name="Ohm R.A."/>
            <person name="Otillar R."/>
            <person name="Martin J."/>
            <person name="Schackwitz W."/>
            <person name="Grimwood J."/>
            <person name="MohdZainudin N."/>
            <person name="Xue C."/>
            <person name="Wang R."/>
            <person name="Manning V.A."/>
            <person name="Dhillon B."/>
            <person name="Tu Z.J."/>
            <person name="Steffenson B.J."/>
            <person name="Salamov A."/>
            <person name="Sun H."/>
            <person name="Lowry S."/>
            <person name="LaButti K."/>
            <person name="Han J."/>
            <person name="Copeland A."/>
            <person name="Lindquist E."/>
            <person name="Barry K."/>
            <person name="Schmutz J."/>
            <person name="Baker S.E."/>
            <person name="Ciuffetti L.M."/>
            <person name="Grigoriev I.V."/>
            <person name="Zhong S."/>
            <person name="Turgeon B.G."/>
        </authorList>
    </citation>
    <scope>NUCLEOTIDE SEQUENCE [LARGE SCALE GENOMIC DNA]</scope>
    <source>
        <strain evidence="1 2">ATCC 44560</strain>
    </source>
</reference>
<protein>
    <submittedName>
        <fullName evidence="1">Uncharacterized protein</fullName>
    </submittedName>
</protein>
<dbReference type="EMBL" id="KI963935">
    <property type="protein sequence ID" value="EUC49082.1"/>
    <property type="molecule type" value="Genomic_DNA"/>
</dbReference>
<dbReference type="GeneID" id="19120400"/>
<accession>W6ZBA6</accession>
<dbReference type="HOGENOM" id="CLU_2003496_0_0_1"/>
<proteinExistence type="predicted"/>
<keyword evidence="2" id="KW-1185">Reference proteome</keyword>
<organism evidence="1 2">
    <name type="scientific">Bipolaris oryzae ATCC 44560</name>
    <dbReference type="NCBI Taxonomy" id="930090"/>
    <lineage>
        <taxon>Eukaryota</taxon>
        <taxon>Fungi</taxon>
        <taxon>Dikarya</taxon>
        <taxon>Ascomycota</taxon>
        <taxon>Pezizomycotina</taxon>
        <taxon>Dothideomycetes</taxon>
        <taxon>Pleosporomycetidae</taxon>
        <taxon>Pleosporales</taxon>
        <taxon>Pleosporineae</taxon>
        <taxon>Pleosporaceae</taxon>
        <taxon>Bipolaris</taxon>
    </lineage>
</organism>
<dbReference type="Proteomes" id="UP000054032">
    <property type="component" value="Unassembled WGS sequence"/>
</dbReference>
<dbReference type="AlphaFoldDB" id="W6ZBA6"/>
<dbReference type="GO" id="GO:0004497">
    <property type="term" value="F:monooxygenase activity"/>
    <property type="evidence" value="ECO:0007669"/>
    <property type="project" value="InterPro"/>
</dbReference>
<dbReference type="InterPro" id="IPR036396">
    <property type="entry name" value="Cyt_P450_sf"/>
</dbReference>
<dbReference type="KEGG" id="bor:COCMIDRAFT_23257"/>
<dbReference type="RefSeq" id="XP_007684401.1">
    <property type="nucleotide sequence ID" value="XM_007686211.1"/>
</dbReference>